<dbReference type="GO" id="GO:0016020">
    <property type="term" value="C:membrane"/>
    <property type="evidence" value="ECO:0007669"/>
    <property type="project" value="InterPro"/>
</dbReference>
<reference evidence="4" key="1">
    <citation type="submission" date="2016-06" db="UniProtKB">
        <authorList>
            <consortium name="WormBaseParasite"/>
        </authorList>
    </citation>
    <scope>IDENTIFICATION</scope>
</reference>
<dbReference type="Pfam" id="PF07062">
    <property type="entry name" value="Clc-like"/>
    <property type="match status" value="1"/>
</dbReference>
<gene>
    <name evidence="2" type="ORF">GPUH_LOCUS7237</name>
</gene>
<reference evidence="2 3" key="2">
    <citation type="submission" date="2018-11" db="EMBL/GenBank/DDBJ databases">
        <authorList>
            <consortium name="Pathogen Informatics"/>
        </authorList>
    </citation>
    <scope>NUCLEOTIDE SEQUENCE [LARGE SCALE GENOMIC DNA]</scope>
</reference>
<dbReference type="PROSITE" id="PS51257">
    <property type="entry name" value="PROKAR_LIPOPROTEIN"/>
    <property type="match status" value="1"/>
</dbReference>
<keyword evidence="1" id="KW-0472">Membrane</keyword>
<dbReference type="Proteomes" id="UP000271098">
    <property type="component" value="Unassembled WGS sequence"/>
</dbReference>
<proteinExistence type="predicted"/>
<name>A0A183DEU0_9BILA</name>
<evidence type="ECO:0000256" key="1">
    <source>
        <dbReference type="SAM" id="Phobius"/>
    </source>
</evidence>
<organism evidence="4">
    <name type="scientific">Gongylonema pulchrum</name>
    <dbReference type="NCBI Taxonomy" id="637853"/>
    <lineage>
        <taxon>Eukaryota</taxon>
        <taxon>Metazoa</taxon>
        <taxon>Ecdysozoa</taxon>
        <taxon>Nematoda</taxon>
        <taxon>Chromadorea</taxon>
        <taxon>Rhabditida</taxon>
        <taxon>Spirurina</taxon>
        <taxon>Spiruromorpha</taxon>
        <taxon>Spiruroidea</taxon>
        <taxon>Gongylonematidae</taxon>
        <taxon>Gongylonema</taxon>
    </lineage>
</organism>
<evidence type="ECO:0000313" key="4">
    <source>
        <dbReference type="WBParaSite" id="GPUH_0000724001-mRNA-1"/>
    </source>
</evidence>
<keyword evidence="1" id="KW-1133">Transmembrane helix</keyword>
<accession>A0A183DEU0</accession>
<dbReference type="WBParaSite" id="GPUH_0000724001-mRNA-1">
    <property type="protein sequence ID" value="GPUH_0000724001-mRNA-1"/>
    <property type="gene ID" value="GPUH_0000724001"/>
</dbReference>
<protein>
    <submittedName>
        <fullName evidence="2 4">Uncharacterized protein</fullName>
    </submittedName>
</protein>
<dbReference type="AlphaFoldDB" id="A0A183DEU0"/>
<feature type="transmembrane region" description="Helical" evidence="1">
    <location>
        <begin position="20"/>
        <end position="48"/>
    </location>
</feature>
<dbReference type="EMBL" id="UYRT01018401">
    <property type="protein sequence ID" value="VDK57677.1"/>
    <property type="molecule type" value="Genomic_DNA"/>
</dbReference>
<keyword evidence="1" id="KW-0812">Transmembrane</keyword>
<evidence type="ECO:0000313" key="3">
    <source>
        <dbReference type="Proteomes" id="UP000271098"/>
    </source>
</evidence>
<evidence type="ECO:0000313" key="2">
    <source>
        <dbReference type="EMBL" id="VDK57677.1"/>
    </source>
</evidence>
<dbReference type="InterPro" id="IPR010761">
    <property type="entry name" value="Clc_prot-like"/>
</dbReference>
<dbReference type="OrthoDB" id="5868382at2759"/>
<sequence>MLESRFLIGIKNTFKKEYGYSFYLAGLACMFLLFGLLAGAMVTTYLFFTKNGRSFVEDAQLKNRTHASTWNPFASLRKSKVTNE</sequence>
<keyword evidence="3" id="KW-1185">Reference proteome</keyword>